<name>A0A495V7P0_9GAMM</name>
<comment type="caution">
    <text evidence="2">The sequence shown here is derived from an EMBL/GenBank/DDBJ whole genome shotgun (WGS) entry which is preliminary data.</text>
</comment>
<evidence type="ECO:0000313" key="2">
    <source>
        <dbReference type="EMBL" id="RKT45432.1"/>
    </source>
</evidence>
<organism evidence="2 3">
    <name type="scientific">Thiocapsa rosea</name>
    <dbReference type="NCBI Taxonomy" id="69360"/>
    <lineage>
        <taxon>Bacteria</taxon>
        <taxon>Pseudomonadati</taxon>
        <taxon>Pseudomonadota</taxon>
        <taxon>Gammaproteobacteria</taxon>
        <taxon>Chromatiales</taxon>
        <taxon>Chromatiaceae</taxon>
        <taxon>Thiocapsa</taxon>
    </lineage>
</organism>
<reference evidence="2 3" key="1">
    <citation type="submission" date="2018-10" db="EMBL/GenBank/DDBJ databases">
        <title>Genomic Encyclopedia of Archaeal and Bacterial Type Strains, Phase II (KMG-II): from individual species to whole genera.</title>
        <authorList>
            <person name="Goeker M."/>
        </authorList>
    </citation>
    <scope>NUCLEOTIDE SEQUENCE [LARGE SCALE GENOMIC DNA]</scope>
    <source>
        <strain evidence="2 3">DSM 235</strain>
    </source>
</reference>
<keyword evidence="3" id="KW-1185">Reference proteome</keyword>
<evidence type="ECO:0000313" key="3">
    <source>
        <dbReference type="Proteomes" id="UP000274556"/>
    </source>
</evidence>
<sequence length="67" mass="7099">MSADSSEFDLWSIRSPWQGRGFAWRLVYPRRDAGSVARDALSASAAPGTPCGPALPVSPKEARPSGP</sequence>
<accession>A0A495V7P0</accession>
<dbReference type="Proteomes" id="UP000274556">
    <property type="component" value="Unassembled WGS sequence"/>
</dbReference>
<gene>
    <name evidence="2" type="ORF">BDD21_2882</name>
</gene>
<dbReference type="AlphaFoldDB" id="A0A495V7P0"/>
<proteinExistence type="predicted"/>
<evidence type="ECO:0000256" key="1">
    <source>
        <dbReference type="SAM" id="MobiDB-lite"/>
    </source>
</evidence>
<protein>
    <submittedName>
        <fullName evidence="2">Uncharacterized protein</fullName>
    </submittedName>
</protein>
<feature type="region of interest" description="Disordered" evidence="1">
    <location>
        <begin position="41"/>
        <end position="67"/>
    </location>
</feature>
<dbReference type="EMBL" id="RBXL01000001">
    <property type="protein sequence ID" value="RKT45432.1"/>
    <property type="molecule type" value="Genomic_DNA"/>
</dbReference>